<dbReference type="PANTHER" id="PTHR14614">
    <property type="entry name" value="HEPATOCELLULAR CARCINOMA-ASSOCIATED ANTIGEN"/>
    <property type="match status" value="1"/>
</dbReference>
<reference evidence="2 3" key="1">
    <citation type="submission" date="2017-03" db="EMBL/GenBank/DDBJ databases">
        <title>Genomes of endolithic fungi from Antarctica.</title>
        <authorList>
            <person name="Coleine C."/>
            <person name="Masonjones S."/>
            <person name="Stajich J.E."/>
        </authorList>
    </citation>
    <scope>NUCLEOTIDE SEQUENCE [LARGE SCALE GENOMIC DNA]</scope>
    <source>
        <strain evidence="2 3">CCFEE 5187</strain>
    </source>
</reference>
<comment type="caution">
    <text evidence="2">The sequence shown here is derived from an EMBL/GenBank/DDBJ whole genome shotgun (WGS) entry which is preliminary data.</text>
</comment>
<evidence type="ECO:0008006" key="4">
    <source>
        <dbReference type="Google" id="ProtNLM"/>
    </source>
</evidence>
<evidence type="ECO:0000256" key="1">
    <source>
        <dbReference type="SAM" id="MobiDB-lite"/>
    </source>
</evidence>
<dbReference type="OrthoDB" id="2529286at2759"/>
<evidence type="ECO:0000313" key="3">
    <source>
        <dbReference type="Proteomes" id="UP000308768"/>
    </source>
</evidence>
<gene>
    <name evidence="2" type="ORF">B0A49_07348</name>
</gene>
<dbReference type="AlphaFoldDB" id="A0A4V5NDY9"/>
<dbReference type="STRING" id="331657.A0A4V5NDY9"/>
<name>A0A4V5NDY9_9PEZI</name>
<protein>
    <recommendedName>
        <fullName evidence="4">Diaminohydroxyphosphoribosylamino-pyrimidine deaminase</fullName>
    </recommendedName>
</protein>
<dbReference type="GO" id="GO:0032991">
    <property type="term" value="C:protein-containing complex"/>
    <property type="evidence" value="ECO:0007669"/>
    <property type="project" value="TreeGrafter"/>
</dbReference>
<dbReference type="SUPFAM" id="SSF53335">
    <property type="entry name" value="S-adenosyl-L-methionine-dependent methyltransferases"/>
    <property type="match status" value="1"/>
</dbReference>
<dbReference type="GO" id="GO:0008757">
    <property type="term" value="F:S-adenosylmethionine-dependent methyltransferase activity"/>
    <property type="evidence" value="ECO:0007669"/>
    <property type="project" value="UniProtKB-ARBA"/>
</dbReference>
<organism evidence="2 3">
    <name type="scientific">Cryomyces minteri</name>
    <dbReference type="NCBI Taxonomy" id="331657"/>
    <lineage>
        <taxon>Eukaryota</taxon>
        <taxon>Fungi</taxon>
        <taxon>Dikarya</taxon>
        <taxon>Ascomycota</taxon>
        <taxon>Pezizomycotina</taxon>
        <taxon>Dothideomycetes</taxon>
        <taxon>Dothideomycetes incertae sedis</taxon>
        <taxon>Cryomyces</taxon>
    </lineage>
</organism>
<accession>A0A4V5NDY9</accession>
<dbReference type="InterPro" id="IPR029063">
    <property type="entry name" value="SAM-dependent_MTases_sf"/>
</dbReference>
<proteinExistence type="predicted"/>
<sequence>MDVFLSALGEEVEDPEEESFLVFSQTIPSALDLGIVNPKIPVLDITVAGRDLSIHQSPTVLSSNRKAGTTGAVVWKVTPLFADWLAHTKNILFRSSILGTDSTVLELGCGVSGIVSVTLAPLVRRYIATDQDYVFKLLKQNIAQNAKQSSVTKTKPSRGGRGNTASTAQTERINTDIEALALDWELDSLSALSEVLTQQTKSGTGDVPPGVDAIIACDCIYNDALIEPFVSTCTDICRLRSVSSSKDAVKPTVCIIAQQLRTAEVFEAWLKRFHHDFHVWRLPERLSSRGLGEDSGFVVHVGVLRP</sequence>
<dbReference type="EMBL" id="NAJN01001293">
    <property type="protein sequence ID" value="TKA64249.1"/>
    <property type="molecule type" value="Genomic_DNA"/>
</dbReference>
<dbReference type="Pfam" id="PF10294">
    <property type="entry name" value="Methyltransf_16"/>
    <property type="match status" value="1"/>
</dbReference>
<dbReference type="Gene3D" id="3.40.50.150">
    <property type="entry name" value="Vaccinia Virus protein VP39"/>
    <property type="match status" value="1"/>
</dbReference>
<dbReference type="InterPro" id="IPR019410">
    <property type="entry name" value="Methyltransf_16"/>
</dbReference>
<dbReference type="Proteomes" id="UP000308768">
    <property type="component" value="Unassembled WGS sequence"/>
</dbReference>
<dbReference type="PANTHER" id="PTHR14614:SF109">
    <property type="entry name" value="RIBOSOMAL LYSINE N-METHYLTRANSFERASE 5"/>
    <property type="match status" value="1"/>
</dbReference>
<feature type="region of interest" description="Disordered" evidence="1">
    <location>
        <begin position="148"/>
        <end position="168"/>
    </location>
</feature>
<keyword evidence="3" id="KW-1185">Reference proteome</keyword>
<dbReference type="GO" id="GO:0005829">
    <property type="term" value="C:cytosol"/>
    <property type="evidence" value="ECO:0007669"/>
    <property type="project" value="TreeGrafter"/>
</dbReference>
<evidence type="ECO:0000313" key="2">
    <source>
        <dbReference type="EMBL" id="TKA64249.1"/>
    </source>
</evidence>